<dbReference type="GO" id="GO:0006508">
    <property type="term" value="P:proteolysis"/>
    <property type="evidence" value="ECO:0007669"/>
    <property type="project" value="UniProtKB-KW"/>
</dbReference>
<dbReference type="InterPro" id="IPR009003">
    <property type="entry name" value="Peptidase_S1_PA"/>
</dbReference>
<dbReference type="GO" id="GO:0004252">
    <property type="term" value="F:serine-type endopeptidase activity"/>
    <property type="evidence" value="ECO:0007669"/>
    <property type="project" value="InterPro"/>
</dbReference>
<protein>
    <recommendedName>
        <fullName evidence="4">Pro-apoptotic serine protease NMA111</fullName>
    </recommendedName>
    <alternativeName>
        <fullName evidence="5">Pro-apoptotic serine protease nma111</fullName>
    </alternativeName>
</protein>
<feature type="region of interest" description="Disordered" evidence="10">
    <location>
        <begin position="1"/>
        <end position="23"/>
    </location>
</feature>
<keyword evidence="9" id="KW-0539">Nucleus</keyword>
<dbReference type="PANTHER" id="PTHR46366">
    <property type="entry name" value="PRO-APOPTOTIC SERINE PROTEASE NMA111"/>
    <property type="match status" value="1"/>
</dbReference>
<dbReference type="InterPro" id="IPR036034">
    <property type="entry name" value="PDZ_sf"/>
</dbReference>
<dbReference type="GO" id="GO:0005634">
    <property type="term" value="C:nucleus"/>
    <property type="evidence" value="ECO:0007669"/>
    <property type="project" value="UniProtKB-SubCell"/>
</dbReference>
<evidence type="ECO:0000256" key="3">
    <source>
        <dbReference type="ARBA" id="ARBA00010541"/>
    </source>
</evidence>
<dbReference type="Gene3D" id="2.30.42.10">
    <property type="match status" value="2"/>
</dbReference>
<keyword evidence="12" id="KW-0645">Protease</keyword>
<dbReference type="InterPro" id="IPR001478">
    <property type="entry name" value="PDZ"/>
</dbReference>
<dbReference type="FunFam" id="2.40.10.120:FF:000013">
    <property type="entry name" value="Pro-apoptotic serine protease NMA111"/>
    <property type="match status" value="1"/>
</dbReference>
<name>A0A1E3PGM8_9ASCO</name>
<keyword evidence="7" id="KW-0677">Repeat</keyword>
<keyword evidence="8" id="KW-0720">Serine protease</keyword>
<organism evidence="12 13">
    <name type="scientific">Nadsonia fulvescens var. elongata DSM 6958</name>
    <dbReference type="NCBI Taxonomy" id="857566"/>
    <lineage>
        <taxon>Eukaryota</taxon>
        <taxon>Fungi</taxon>
        <taxon>Dikarya</taxon>
        <taxon>Ascomycota</taxon>
        <taxon>Saccharomycotina</taxon>
        <taxon>Dipodascomycetes</taxon>
        <taxon>Dipodascales</taxon>
        <taxon>Dipodascales incertae sedis</taxon>
        <taxon>Nadsonia</taxon>
    </lineage>
</organism>
<proteinExistence type="inferred from homology"/>
<evidence type="ECO:0000256" key="10">
    <source>
        <dbReference type="SAM" id="MobiDB-lite"/>
    </source>
</evidence>
<dbReference type="GO" id="GO:0006915">
    <property type="term" value="P:apoptotic process"/>
    <property type="evidence" value="ECO:0007669"/>
    <property type="project" value="UniProtKB-KW"/>
</dbReference>
<evidence type="ECO:0000259" key="11">
    <source>
        <dbReference type="SMART" id="SM00228"/>
    </source>
</evidence>
<dbReference type="SUPFAM" id="SSF50156">
    <property type="entry name" value="PDZ domain-like"/>
    <property type="match status" value="3"/>
</dbReference>
<feature type="domain" description="PDZ" evidence="11">
    <location>
        <begin position="266"/>
        <end position="344"/>
    </location>
</feature>
<dbReference type="SUPFAM" id="SSF50494">
    <property type="entry name" value="Trypsin-like serine proteases"/>
    <property type="match status" value="2"/>
</dbReference>
<dbReference type="STRING" id="857566.A0A1E3PGM8"/>
<dbReference type="InterPro" id="IPR041489">
    <property type="entry name" value="PDZ_6"/>
</dbReference>
<evidence type="ECO:0000313" key="12">
    <source>
        <dbReference type="EMBL" id="ODQ64374.1"/>
    </source>
</evidence>
<sequence>MVSADECESYSSGSSEDDNVSSSVIPSRFTSGFESVEWQKTIENVVKSVVAIRFAQVASFDCDSALVSEATGFVVDAENGIIMTNRHVVGSGPFCGFAVFDNHEEIDVKPIYRDPVHDFGFLQFNPKDIKYMKVSAITLRPDLAKVGCEIRVVGNDAGEKLSILSGFISRLDRNAPDYGFLTYNDFNTEYIQAAASASGGSSGSPVVNMDGFVVALQAGGSSEASTDFFLPLNRGLRALECVQQGKPITRGTIQCQWLLKPFDECRRLGLTSAAEDKMRTKFPNTIGLLLAETVLPEGPSDGLIEEGDCLLEINGEPISKFIRVDEIFDSSVGEEVELLIQRGGIDRIVKVKINDLHAITPDRYVEVAGASFHNLSYQLARLYAIAAKGVYICEAAGSFKLDGSERKGWILDSVDDIPVPDLDTFIEVMKKIPDCKRIPLRYRHIRDLHSINYTIAYINRHWNDTFRLAIRNDETGLWDFTDLGKPLPEVPLQPQIAKFPDMKLENINCASLVKSFVRVSTSVPIKLDGFPKSRKTAYGLVVDAEKGYVVVSRVVVPNDLCDISITIAESVVIPGKVVFLHPLQNYAIVSYDPSLVIAPIQSATLSTVPLKQGTPVIFMGYNHNLRVVATSTRVTDITAVTIPPNAEIPRYRAINVDAITADTTISGQCGSGVLADEDGTVRALWLTYLGETSHEGHDHEYKLGIDITTLQNVIQQLKNGIIPKLRFLDIEVYAIHMVQARIRGVTEEWIRRVEEDNNEQHQLFNVLRVSSGPSAQLLEEGDILLAVNGKVMTRLADLDIMYDKEEVEVMIVRNKQEMIIKVPTVSTEVHETDRVVSWCGTLLQRPHHAVRQQIKKIHSGVYVVGRTQGSPAFQYSIAPTNFITHVNGQETPDLDKFLEVVSSIPDNTYAKLRIVTFDNVPFACSIKTNYHYFPTGELVKNHETGEWEGYSYKDGKKVSE</sequence>
<feature type="domain" description="PDZ" evidence="11">
    <location>
        <begin position="731"/>
        <end position="815"/>
    </location>
</feature>
<evidence type="ECO:0000313" key="13">
    <source>
        <dbReference type="Proteomes" id="UP000095009"/>
    </source>
</evidence>
<keyword evidence="6" id="KW-0053">Apoptosis</keyword>
<dbReference type="Proteomes" id="UP000095009">
    <property type="component" value="Unassembled WGS sequence"/>
</dbReference>
<dbReference type="CDD" id="cd06719">
    <property type="entry name" value="PDZ2-4_Nma111p-like"/>
    <property type="match status" value="2"/>
</dbReference>
<keyword evidence="8" id="KW-0378">Hydrolase</keyword>
<dbReference type="InterPro" id="IPR025926">
    <property type="entry name" value="PDZ-like_dom"/>
</dbReference>
<gene>
    <name evidence="12" type="ORF">NADFUDRAFT_27310</name>
</gene>
<evidence type="ECO:0000256" key="4">
    <source>
        <dbReference type="ARBA" id="ARBA00020338"/>
    </source>
</evidence>
<evidence type="ECO:0000256" key="8">
    <source>
        <dbReference type="ARBA" id="ARBA00022825"/>
    </source>
</evidence>
<dbReference type="Gene3D" id="2.40.10.120">
    <property type="match status" value="2"/>
</dbReference>
<dbReference type="AlphaFoldDB" id="A0A1E3PGM8"/>
<dbReference type="PRINTS" id="PR00834">
    <property type="entry name" value="PROTEASES2C"/>
</dbReference>
<accession>A0A1E3PGM8</accession>
<keyword evidence="13" id="KW-1185">Reference proteome</keyword>
<dbReference type="PANTHER" id="PTHR46366:SF8">
    <property type="entry name" value="PRO-APOPTOTIC SERINE PROTEASE NMA111"/>
    <property type="match status" value="1"/>
</dbReference>
<comment type="function">
    <text evidence="1">Nuclear serine protease which mediates apoptosis.</text>
</comment>
<dbReference type="CDD" id="cd06786">
    <property type="entry name" value="cpPDZ1_ScNma111-like"/>
    <property type="match status" value="1"/>
</dbReference>
<comment type="similarity">
    <text evidence="3">Belongs to the peptidase S1C family.</text>
</comment>
<dbReference type="Pfam" id="PF13365">
    <property type="entry name" value="Trypsin_2"/>
    <property type="match status" value="1"/>
</dbReference>
<evidence type="ECO:0000256" key="9">
    <source>
        <dbReference type="ARBA" id="ARBA00023242"/>
    </source>
</evidence>
<evidence type="ECO:0000256" key="7">
    <source>
        <dbReference type="ARBA" id="ARBA00022737"/>
    </source>
</evidence>
<evidence type="ECO:0000256" key="5">
    <source>
        <dbReference type="ARBA" id="ARBA00021524"/>
    </source>
</evidence>
<evidence type="ECO:0000256" key="1">
    <source>
        <dbReference type="ARBA" id="ARBA00002558"/>
    </source>
</evidence>
<dbReference type="Pfam" id="PF17820">
    <property type="entry name" value="PDZ_6"/>
    <property type="match status" value="1"/>
</dbReference>
<dbReference type="Pfam" id="PF12812">
    <property type="entry name" value="PDZ_1"/>
    <property type="match status" value="2"/>
</dbReference>
<comment type="subcellular location">
    <subcellularLocation>
        <location evidence="2">Nucleus</location>
    </subcellularLocation>
</comment>
<dbReference type="EMBL" id="KV454412">
    <property type="protein sequence ID" value="ODQ64374.1"/>
    <property type="molecule type" value="Genomic_DNA"/>
</dbReference>
<feature type="domain" description="PDZ" evidence="11">
    <location>
        <begin position="837"/>
        <end position="918"/>
    </location>
</feature>
<reference evidence="12 13" key="1">
    <citation type="journal article" date="2016" name="Proc. Natl. Acad. Sci. U.S.A.">
        <title>Comparative genomics of biotechnologically important yeasts.</title>
        <authorList>
            <person name="Riley R."/>
            <person name="Haridas S."/>
            <person name="Wolfe K.H."/>
            <person name="Lopes M.R."/>
            <person name="Hittinger C.T."/>
            <person name="Goeker M."/>
            <person name="Salamov A.A."/>
            <person name="Wisecaver J.H."/>
            <person name="Long T.M."/>
            <person name="Calvey C.H."/>
            <person name="Aerts A.L."/>
            <person name="Barry K.W."/>
            <person name="Choi C."/>
            <person name="Clum A."/>
            <person name="Coughlan A.Y."/>
            <person name="Deshpande S."/>
            <person name="Douglass A.P."/>
            <person name="Hanson S.J."/>
            <person name="Klenk H.-P."/>
            <person name="LaButti K.M."/>
            <person name="Lapidus A."/>
            <person name="Lindquist E.A."/>
            <person name="Lipzen A.M."/>
            <person name="Meier-Kolthoff J.P."/>
            <person name="Ohm R.A."/>
            <person name="Otillar R.P."/>
            <person name="Pangilinan J.L."/>
            <person name="Peng Y."/>
            <person name="Rokas A."/>
            <person name="Rosa C.A."/>
            <person name="Scheuner C."/>
            <person name="Sibirny A.A."/>
            <person name="Slot J.C."/>
            <person name="Stielow J.B."/>
            <person name="Sun H."/>
            <person name="Kurtzman C.P."/>
            <person name="Blackwell M."/>
            <person name="Grigoriev I.V."/>
            <person name="Jeffries T.W."/>
        </authorList>
    </citation>
    <scope>NUCLEOTIDE SEQUENCE [LARGE SCALE GENOMIC DNA]</scope>
    <source>
        <strain evidence="12 13">DSM 6958</strain>
    </source>
</reference>
<dbReference type="SMART" id="SM00228">
    <property type="entry name" value="PDZ"/>
    <property type="match status" value="3"/>
</dbReference>
<evidence type="ECO:0000256" key="6">
    <source>
        <dbReference type="ARBA" id="ARBA00022703"/>
    </source>
</evidence>
<dbReference type="OrthoDB" id="4217619at2759"/>
<evidence type="ECO:0000256" key="2">
    <source>
        <dbReference type="ARBA" id="ARBA00004123"/>
    </source>
</evidence>
<dbReference type="InterPro" id="IPR001940">
    <property type="entry name" value="Peptidase_S1C"/>
</dbReference>